<gene>
    <name evidence="5" type="ORF">SYNPS1DRAFT_17280</name>
</gene>
<dbReference type="GO" id="GO:0046961">
    <property type="term" value="F:proton-transporting ATPase activity, rotational mechanism"/>
    <property type="evidence" value="ECO:0007669"/>
    <property type="project" value="InterPro"/>
</dbReference>
<organism evidence="5 6">
    <name type="scientific">Syncephalis pseudoplumigaleata</name>
    <dbReference type="NCBI Taxonomy" id="1712513"/>
    <lineage>
        <taxon>Eukaryota</taxon>
        <taxon>Fungi</taxon>
        <taxon>Fungi incertae sedis</taxon>
        <taxon>Zoopagomycota</taxon>
        <taxon>Zoopagomycotina</taxon>
        <taxon>Zoopagomycetes</taxon>
        <taxon>Zoopagales</taxon>
        <taxon>Piptocephalidaceae</taxon>
        <taxon>Syncephalis</taxon>
    </lineage>
</organism>
<keyword evidence="6" id="KW-1185">Reference proteome</keyword>
<accession>A0A4P9YX11</accession>
<dbReference type="Proteomes" id="UP000278143">
    <property type="component" value="Unassembled WGS sequence"/>
</dbReference>
<dbReference type="AlphaFoldDB" id="A0A4P9YX11"/>
<name>A0A4P9YX11_9FUNG</name>
<comment type="similarity">
    <text evidence="1">Belongs to the V-ATPase E subunit family.</text>
</comment>
<evidence type="ECO:0000256" key="2">
    <source>
        <dbReference type="ARBA" id="ARBA00022448"/>
    </source>
</evidence>
<keyword evidence="4" id="KW-0472">Membrane</keyword>
<dbReference type="Gene3D" id="6.10.250.1620">
    <property type="match status" value="1"/>
</dbReference>
<evidence type="ECO:0000256" key="4">
    <source>
        <dbReference type="SAM" id="Phobius"/>
    </source>
</evidence>
<evidence type="ECO:0000256" key="3">
    <source>
        <dbReference type="ARBA" id="ARBA00023065"/>
    </source>
</evidence>
<dbReference type="Gene3D" id="3.30.2320.30">
    <property type="entry name" value="ATP synthase, E subunit, C-terminal"/>
    <property type="match status" value="1"/>
</dbReference>
<dbReference type="InterPro" id="IPR038495">
    <property type="entry name" value="ATPase_E_C"/>
</dbReference>
<keyword evidence="4" id="KW-0812">Transmembrane</keyword>
<sequence>MSAPHPLNDAEVDAEMDKLADEEFNINKGKIVMQESLQIDANAQRKMKQAEVQKKIAQSTLTNKARLQILAERENLLGELFDTVREKLTRIPDEDETAYRALLKNLLLQSFFQLMEKEVNIVCREADVAIVEAAMNEAKQEYENTAKQTSLIIIILLMVAVHSAGGVIVSAMHGRIKCSNTLETRLDLASELMLPEIRGLLFGSSAVKQSAL</sequence>
<dbReference type="EMBL" id="KZ990244">
    <property type="protein sequence ID" value="RKP24405.1"/>
    <property type="molecule type" value="Genomic_DNA"/>
</dbReference>
<evidence type="ECO:0000313" key="5">
    <source>
        <dbReference type="EMBL" id="RKP24405.1"/>
    </source>
</evidence>
<evidence type="ECO:0000313" key="6">
    <source>
        <dbReference type="Proteomes" id="UP000278143"/>
    </source>
</evidence>
<reference evidence="6" key="1">
    <citation type="journal article" date="2018" name="Nat. Microbiol.">
        <title>Leveraging single-cell genomics to expand the fungal tree of life.</title>
        <authorList>
            <person name="Ahrendt S.R."/>
            <person name="Quandt C.A."/>
            <person name="Ciobanu D."/>
            <person name="Clum A."/>
            <person name="Salamov A."/>
            <person name="Andreopoulos B."/>
            <person name="Cheng J.F."/>
            <person name="Woyke T."/>
            <person name="Pelin A."/>
            <person name="Henrissat B."/>
            <person name="Reynolds N.K."/>
            <person name="Benny G.L."/>
            <person name="Smith M.E."/>
            <person name="James T.Y."/>
            <person name="Grigoriev I.V."/>
        </authorList>
    </citation>
    <scope>NUCLEOTIDE SEQUENCE [LARGE SCALE GENOMIC DNA]</scope>
    <source>
        <strain evidence="6">Benny S71-1</strain>
    </source>
</reference>
<dbReference type="SUPFAM" id="SSF160527">
    <property type="entry name" value="V-type ATPase subunit E-like"/>
    <property type="match status" value="1"/>
</dbReference>
<dbReference type="InterPro" id="IPR002842">
    <property type="entry name" value="ATPase_V1_Esu"/>
</dbReference>
<feature type="transmembrane region" description="Helical" evidence="4">
    <location>
        <begin position="151"/>
        <end position="172"/>
    </location>
</feature>
<dbReference type="PANTHER" id="PTHR45715">
    <property type="entry name" value="ATPASE H+-TRANSPORTING V1 SUBUNIT E1A-RELATED"/>
    <property type="match status" value="1"/>
</dbReference>
<proteinExistence type="inferred from homology"/>
<protein>
    <submittedName>
        <fullName evidence="5">ATP synthase subunit</fullName>
    </submittedName>
</protein>
<dbReference type="OrthoDB" id="10263003at2759"/>
<evidence type="ECO:0000256" key="1">
    <source>
        <dbReference type="ARBA" id="ARBA00005901"/>
    </source>
</evidence>
<keyword evidence="3" id="KW-0406">Ion transport</keyword>
<dbReference type="GO" id="GO:0033178">
    <property type="term" value="C:proton-transporting two-sector ATPase complex, catalytic domain"/>
    <property type="evidence" value="ECO:0007669"/>
    <property type="project" value="InterPro"/>
</dbReference>
<dbReference type="Pfam" id="PF01991">
    <property type="entry name" value="vATP-synt_E"/>
    <property type="match status" value="1"/>
</dbReference>
<keyword evidence="2" id="KW-0813">Transport</keyword>
<keyword evidence="4" id="KW-1133">Transmembrane helix</keyword>